<evidence type="ECO:0000313" key="2">
    <source>
        <dbReference type="Proteomes" id="UP000027616"/>
    </source>
</evidence>
<protein>
    <recommendedName>
        <fullName evidence="3">DUF4270 domain-containing protein</fullName>
    </recommendedName>
</protein>
<dbReference type="Pfam" id="PF14092">
    <property type="entry name" value="DUF4270"/>
    <property type="match status" value="1"/>
</dbReference>
<dbReference type="KEGG" id="rbc:BN938_1919"/>
<proteinExistence type="predicted"/>
<dbReference type="Proteomes" id="UP000027616">
    <property type="component" value="Chromosome I"/>
</dbReference>
<evidence type="ECO:0000313" key="1">
    <source>
        <dbReference type="EMBL" id="CDN31998.1"/>
    </source>
</evidence>
<organism evidence="1 2">
    <name type="scientific">Mucinivorans hirudinis</name>
    <dbReference type="NCBI Taxonomy" id="1433126"/>
    <lineage>
        <taxon>Bacteria</taxon>
        <taxon>Pseudomonadati</taxon>
        <taxon>Bacteroidota</taxon>
        <taxon>Bacteroidia</taxon>
        <taxon>Bacteroidales</taxon>
        <taxon>Rikenellaceae</taxon>
        <taxon>Mucinivorans</taxon>
    </lineage>
</organism>
<evidence type="ECO:0008006" key="3">
    <source>
        <dbReference type="Google" id="ProtNLM"/>
    </source>
</evidence>
<dbReference type="InterPro" id="IPR025366">
    <property type="entry name" value="DUF4270"/>
</dbReference>
<dbReference type="AlphaFoldDB" id="A0A060RD87"/>
<gene>
    <name evidence="1" type="ORF">BN938_1919</name>
</gene>
<dbReference type="STRING" id="1433126.BN938_1919"/>
<name>A0A060RD87_9BACT</name>
<dbReference type="HOGENOM" id="CLU_623778_0_0_10"/>
<accession>A0A060RD87</accession>
<keyword evidence="2" id="KW-1185">Reference proteome</keyword>
<dbReference type="EMBL" id="HG934468">
    <property type="protein sequence ID" value="CDN31998.1"/>
    <property type="molecule type" value="Genomic_DNA"/>
</dbReference>
<dbReference type="eggNOG" id="ENOG5030W5Z">
    <property type="taxonomic scope" value="Bacteria"/>
</dbReference>
<reference evidence="1 2" key="1">
    <citation type="journal article" date="2015" name="Genome Announc.">
        <title>Complete Genome Sequence of the Novel Leech Symbiont Mucinivorans hirudinis M3T.</title>
        <authorList>
            <person name="Nelson M.C."/>
            <person name="Bomar L."/>
            <person name="Graf J."/>
        </authorList>
    </citation>
    <scope>NUCLEOTIDE SEQUENCE [LARGE SCALE GENOMIC DNA]</scope>
    <source>
        <strain evidence="2">M3</strain>
    </source>
</reference>
<sequence length="439" mass="49895">MPIIFVGCLDSDRRMGEDMILPSQEMTTRVDETGIVPRTYYYAVKSIETNRTLFGDKVVGSFIDPLTGRLTSQAFTNYTPFGFKYGSTTYFGNEPTLDSMKITLLFNDYRGDTTKGTEVEVYEVLKGTYDYKSRFNSDYEMAPNLAGEPLVRFTLKSPTQIVRKLPREFMDKFLINTQDKTNPYYYDTVFHKFFKGLYFKTKTVQKGEGEGCIYNLNLSGSKMELYYHNKNEKPDTTYISFIMYSTQLAPNNTNFETVQQDYTFADPAVGGVDVKEIGNSTLSTKLCYVSAPAGLSTKMVFPQSQIDAIKEEAQKLGYKDIAVQAAELTLFVHNPVWENYNLMFLNVSAYKDLPKFEFMPDYQPATGGNTLGGSLVRSIGVYKLNISSYLQGRFTGKIKYEELEIAPAMTYYLRPNRSVFYGSSSAQPPKLKLTYTLLK</sequence>